<evidence type="ECO:0000256" key="2">
    <source>
        <dbReference type="ARBA" id="ARBA00023125"/>
    </source>
</evidence>
<dbReference type="Proteomes" id="UP000440096">
    <property type="component" value="Unassembled WGS sequence"/>
</dbReference>
<keyword evidence="2" id="KW-0238">DNA-binding</keyword>
<evidence type="ECO:0000259" key="4">
    <source>
        <dbReference type="PROSITE" id="PS50949"/>
    </source>
</evidence>
<dbReference type="PROSITE" id="PS50949">
    <property type="entry name" value="HTH_GNTR"/>
    <property type="match status" value="1"/>
</dbReference>
<dbReference type="SUPFAM" id="SSF46785">
    <property type="entry name" value="Winged helix' DNA-binding domain"/>
    <property type="match status" value="1"/>
</dbReference>
<dbReference type="GO" id="GO:0003700">
    <property type="term" value="F:DNA-binding transcription factor activity"/>
    <property type="evidence" value="ECO:0007669"/>
    <property type="project" value="InterPro"/>
</dbReference>
<sequence>MIVSVDATSAVPPYEQVRSSLAAEINDGRLAVGTKLPTVRQLAADIGIAPNTIARAYRELEEAGLIETRGRAGSFVSSSGDESRRLARDAASTYAATCRALGISAAEALAIAKAALNVT</sequence>
<dbReference type="OrthoDB" id="4307011at2"/>
<protein>
    <submittedName>
        <fullName evidence="5">GntR family transcriptional regulator</fullName>
    </submittedName>
</protein>
<dbReference type="AlphaFoldDB" id="A0A6N7Z3W4"/>
<dbReference type="InterPro" id="IPR036390">
    <property type="entry name" value="WH_DNA-bd_sf"/>
</dbReference>
<comment type="caution">
    <text evidence="5">The sequence shown here is derived from an EMBL/GenBank/DDBJ whole genome shotgun (WGS) entry which is preliminary data.</text>
</comment>
<dbReference type="EMBL" id="WMBA01000017">
    <property type="protein sequence ID" value="MTD55011.1"/>
    <property type="molecule type" value="Genomic_DNA"/>
</dbReference>
<dbReference type="RefSeq" id="WP_154757213.1">
    <property type="nucleotide sequence ID" value="NZ_WMBA01000017.1"/>
</dbReference>
<dbReference type="Pfam" id="PF00392">
    <property type="entry name" value="GntR"/>
    <property type="match status" value="1"/>
</dbReference>
<reference evidence="5 6" key="1">
    <citation type="submission" date="2019-11" db="EMBL/GenBank/DDBJ databases">
        <title>Draft genome of Amycolatopsis RM579.</title>
        <authorList>
            <person name="Duangmal K."/>
            <person name="Mingma R."/>
        </authorList>
    </citation>
    <scope>NUCLEOTIDE SEQUENCE [LARGE SCALE GENOMIC DNA]</scope>
    <source>
        <strain evidence="5 6">RM579</strain>
    </source>
</reference>
<dbReference type="GO" id="GO:0003677">
    <property type="term" value="F:DNA binding"/>
    <property type="evidence" value="ECO:0007669"/>
    <property type="project" value="UniProtKB-KW"/>
</dbReference>
<gene>
    <name evidence="5" type="ORF">GKO32_13625</name>
</gene>
<dbReference type="InterPro" id="IPR036388">
    <property type="entry name" value="WH-like_DNA-bd_sf"/>
</dbReference>
<dbReference type="PANTHER" id="PTHR38445">
    <property type="entry name" value="HTH-TYPE TRANSCRIPTIONAL REPRESSOR YTRA"/>
    <property type="match status" value="1"/>
</dbReference>
<dbReference type="SMART" id="SM00345">
    <property type="entry name" value="HTH_GNTR"/>
    <property type="match status" value="1"/>
</dbReference>
<dbReference type="CDD" id="cd07377">
    <property type="entry name" value="WHTH_GntR"/>
    <property type="match status" value="1"/>
</dbReference>
<dbReference type="InterPro" id="IPR000524">
    <property type="entry name" value="Tscrpt_reg_HTH_GntR"/>
</dbReference>
<proteinExistence type="predicted"/>
<evidence type="ECO:0000256" key="1">
    <source>
        <dbReference type="ARBA" id="ARBA00023015"/>
    </source>
</evidence>
<name>A0A6N7Z3W4_9PSEU</name>
<dbReference type="PANTHER" id="PTHR38445:SF9">
    <property type="entry name" value="HTH-TYPE TRANSCRIPTIONAL REPRESSOR YTRA"/>
    <property type="match status" value="1"/>
</dbReference>
<keyword evidence="6" id="KW-1185">Reference proteome</keyword>
<keyword evidence="1" id="KW-0805">Transcription regulation</keyword>
<feature type="domain" description="HTH gntR-type" evidence="4">
    <location>
        <begin position="11"/>
        <end position="79"/>
    </location>
</feature>
<evidence type="ECO:0000313" key="5">
    <source>
        <dbReference type="EMBL" id="MTD55011.1"/>
    </source>
</evidence>
<evidence type="ECO:0000256" key="3">
    <source>
        <dbReference type="ARBA" id="ARBA00023163"/>
    </source>
</evidence>
<accession>A0A6N7Z3W4</accession>
<organism evidence="5 6">
    <name type="scientific">Amycolatopsis pithecellobii</name>
    <dbReference type="NCBI Taxonomy" id="664692"/>
    <lineage>
        <taxon>Bacteria</taxon>
        <taxon>Bacillati</taxon>
        <taxon>Actinomycetota</taxon>
        <taxon>Actinomycetes</taxon>
        <taxon>Pseudonocardiales</taxon>
        <taxon>Pseudonocardiaceae</taxon>
        <taxon>Amycolatopsis</taxon>
    </lineage>
</organism>
<evidence type="ECO:0000313" key="6">
    <source>
        <dbReference type="Proteomes" id="UP000440096"/>
    </source>
</evidence>
<dbReference type="Gene3D" id="1.10.10.10">
    <property type="entry name" value="Winged helix-like DNA-binding domain superfamily/Winged helix DNA-binding domain"/>
    <property type="match status" value="1"/>
</dbReference>
<keyword evidence="3" id="KW-0804">Transcription</keyword>